<gene>
    <name evidence="2" type="ORF">EI77_02116</name>
</gene>
<sequence length="537" mass="60235">MELMKRLIVIFSFVAFTAIAAEPAVLLESLRNEIIAVIKTARESKNQTDRVKALQAETLLSSFSFDDLLSEREYIIISRIEKIRAVPLSEKIDGMCIELIAEIKARTARKNEEWLANYDSTLLASLQDAFTATTARELDASISTLEKMQKDIVKKRSTEDLPSGYNQEALQTLVLLLTSIQDIMLEKENPLVKRQGEFADRFQYSTINTYSKSLNSIIPRSEFIEKLNRQLIRISPESRSKPLTTIEFEEHVKPWILAIKSLDDLSEVTKKAEDLSKQQQDGNFSGNYPLATQLRNYQMVYENFKRGSVITSRFNYSEYNSASSETLFAVKDMLTRYAIARLLNVPESPSNKDNESVSTFLQRVLKEAIATEDWPLLARLLEILQTMQIHTAISSSDQAVFKQFLGAINLEKAQQHADAVAVYITVLRSGSQLIPTTKIAESLAAIKRDYPEEYKAGLSSAYSYSPRREAGIYSDISPILQQQSGSKSSASPLLTDKSASKTSPKTEISKGEAEAKPVTKELSPKDLEKKPAGPAKK</sequence>
<protein>
    <submittedName>
        <fullName evidence="2">Uncharacterized protein</fullName>
    </submittedName>
</protein>
<accession>A0A4R7S0T7</accession>
<name>A0A4R7S0T7_9BACT</name>
<dbReference type="Proteomes" id="UP000295662">
    <property type="component" value="Unassembled WGS sequence"/>
</dbReference>
<proteinExistence type="predicted"/>
<feature type="compositionally biased region" description="Polar residues" evidence="1">
    <location>
        <begin position="483"/>
        <end position="492"/>
    </location>
</feature>
<keyword evidence="3" id="KW-1185">Reference proteome</keyword>
<evidence type="ECO:0000313" key="2">
    <source>
        <dbReference type="EMBL" id="TDU70998.1"/>
    </source>
</evidence>
<organism evidence="2 3">
    <name type="scientific">Prosthecobacter fusiformis</name>
    <dbReference type="NCBI Taxonomy" id="48464"/>
    <lineage>
        <taxon>Bacteria</taxon>
        <taxon>Pseudomonadati</taxon>
        <taxon>Verrucomicrobiota</taxon>
        <taxon>Verrucomicrobiia</taxon>
        <taxon>Verrucomicrobiales</taxon>
        <taxon>Verrucomicrobiaceae</taxon>
        <taxon>Prosthecobacter</taxon>
    </lineage>
</organism>
<reference evidence="2 3" key="1">
    <citation type="submission" date="2019-03" db="EMBL/GenBank/DDBJ databases">
        <title>Genomic Encyclopedia of Archaeal and Bacterial Type Strains, Phase II (KMG-II): from individual species to whole genera.</title>
        <authorList>
            <person name="Goeker M."/>
        </authorList>
    </citation>
    <scope>NUCLEOTIDE SEQUENCE [LARGE SCALE GENOMIC DNA]</scope>
    <source>
        <strain evidence="2 3">ATCC 25309</strain>
    </source>
</reference>
<feature type="region of interest" description="Disordered" evidence="1">
    <location>
        <begin position="483"/>
        <end position="537"/>
    </location>
</feature>
<comment type="caution">
    <text evidence="2">The sequence shown here is derived from an EMBL/GenBank/DDBJ whole genome shotgun (WGS) entry which is preliminary data.</text>
</comment>
<evidence type="ECO:0000256" key="1">
    <source>
        <dbReference type="SAM" id="MobiDB-lite"/>
    </source>
</evidence>
<feature type="compositionally biased region" description="Basic and acidic residues" evidence="1">
    <location>
        <begin position="507"/>
        <end position="531"/>
    </location>
</feature>
<evidence type="ECO:0000313" key="3">
    <source>
        <dbReference type="Proteomes" id="UP000295662"/>
    </source>
</evidence>
<dbReference type="EMBL" id="SOCA01000003">
    <property type="protein sequence ID" value="TDU70998.1"/>
    <property type="molecule type" value="Genomic_DNA"/>
</dbReference>
<dbReference type="AlphaFoldDB" id="A0A4R7S0T7"/>